<feature type="region of interest" description="Disordered" evidence="6">
    <location>
        <begin position="305"/>
        <end position="328"/>
    </location>
</feature>
<feature type="transmembrane region" description="Helical" evidence="7">
    <location>
        <begin position="69"/>
        <end position="89"/>
    </location>
</feature>
<feature type="transmembrane region" description="Helical" evidence="7">
    <location>
        <begin position="217"/>
        <end position="239"/>
    </location>
</feature>
<name>A0A939LRN5_9CELL</name>
<dbReference type="Pfam" id="PF00892">
    <property type="entry name" value="EamA"/>
    <property type="match status" value="2"/>
</dbReference>
<dbReference type="InterPro" id="IPR000620">
    <property type="entry name" value="EamA_dom"/>
</dbReference>
<keyword evidence="4 7" id="KW-1133">Transmembrane helix</keyword>
<feature type="transmembrane region" description="Helical" evidence="7">
    <location>
        <begin position="150"/>
        <end position="172"/>
    </location>
</feature>
<feature type="domain" description="EamA" evidence="8">
    <location>
        <begin position="153"/>
        <end position="288"/>
    </location>
</feature>
<dbReference type="GO" id="GO:0016020">
    <property type="term" value="C:membrane"/>
    <property type="evidence" value="ECO:0007669"/>
    <property type="project" value="UniProtKB-SubCell"/>
</dbReference>
<dbReference type="InterPro" id="IPR050638">
    <property type="entry name" value="AA-Vitamin_Transporters"/>
</dbReference>
<protein>
    <submittedName>
        <fullName evidence="9">DMT family transporter</fullName>
    </submittedName>
</protein>
<dbReference type="SUPFAM" id="SSF103481">
    <property type="entry name" value="Multidrug resistance efflux transporter EmrE"/>
    <property type="match status" value="2"/>
</dbReference>
<keyword evidence="10" id="KW-1185">Reference proteome</keyword>
<proteinExistence type="inferred from homology"/>
<dbReference type="AlphaFoldDB" id="A0A939LRN5"/>
<comment type="subcellular location">
    <subcellularLocation>
        <location evidence="1">Membrane</location>
        <topology evidence="1">Multi-pass membrane protein</topology>
    </subcellularLocation>
</comment>
<evidence type="ECO:0000256" key="4">
    <source>
        <dbReference type="ARBA" id="ARBA00022989"/>
    </source>
</evidence>
<dbReference type="EMBL" id="JAGEMK010000006">
    <property type="protein sequence ID" value="MBO1752598.1"/>
    <property type="molecule type" value="Genomic_DNA"/>
</dbReference>
<feature type="transmembrane region" description="Helical" evidence="7">
    <location>
        <begin position="184"/>
        <end position="205"/>
    </location>
</feature>
<keyword evidence="5 7" id="KW-0472">Membrane</keyword>
<feature type="transmembrane region" description="Helical" evidence="7">
    <location>
        <begin position="40"/>
        <end position="57"/>
    </location>
</feature>
<reference evidence="9" key="1">
    <citation type="submission" date="2021-03" db="EMBL/GenBank/DDBJ databases">
        <title>Actinotalea soli sp. nov., isolated from soil.</title>
        <authorList>
            <person name="Ping W."/>
            <person name="Zhang J."/>
        </authorList>
    </citation>
    <scope>NUCLEOTIDE SEQUENCE</scope>
    <source>
        <strain evidence="9">BY-33</strain>
    </source>
</reference>
<organism evidence="9 10">
    <name type="scientific">Actinotalea soli</name>
    <dbReference type="NCBI Taxonomy" id="2819234"/>
    <lineage>
        <taxon>Bacteria</taxon>
        <taxon>Bacillati</taxon>
        <taxon>Actinomycetota</taxon>
        <taxon>Actinomycetes</taxon>
        <taxon>Micrococcales</taxon>
        <taxon>Cellulomonadaceae</taxon>
        <taxon>Actinotalea</taxon>
    </lineage>
</organism>
<dbReference type="RefSeq" id="WP_208056275.1">
    <property type="nucleotide sequence ID" value="NZ_JAGEMK010000006.1"/>
</dbReference>
<evidence type="ECO:0000256" key="1">
    <source>
        <dbReference type="ARBA" id="ARBA00004141"/>
    </source>
</evidence>
<dbReference type="PANTHER" id="PTHR32322">
    <property type="entry name" value="INNER MEMBRANE TRANSPORTER"/>
    <property type="match status" value="1"/>
</dbReference>
<gene>
    <name evidence="9" type="ORF">J4G33_12365</name>
</gene>
<evidence type="ECO:0000256" key="6">
    <source>
        <dbReference type="SAM" id="MobiDB-lite"/>
    </source>
</evidence>
<evidence type="ECO:0000256" key="3">
    <source>
        <dbReference type="ARBA" id="ARBA00022692"/>
    </source>
</evidence>
<evidence type="ECO:0000256" key="5">
    <source>
        <dbReference type="ARBA" id="ARBA00023136"/>
    </source>
</evidence>
<comment type="similarity">
    <text evidence="2">Belongs to the EamA transporter family.</text>
</comment>
<feature type="compositionally biased region" description="Low complexity" evidence="6">
    <location>
        <begin position="314"/>
        <end position="328"/>
    </location>
</feature>
<accession>A0A939LRN5</accession>
<evidence type="ECO:0000259" key="8">
    <source>
        <dbReference type="Pfam" id="PF00892"/>
    </source>
</evidence>
<evidence type="ECO:0000313" key="10">
    <source>
        <dbReference type="Proteomes" id="UP000664209"/>
    </source>
</evidence>
<dbReference type="InterPro" id="IPR037185">
    <property type="entry name" value="EmrE-like"/>
</dbReference>
<keyword evidence="3 7" id="KW-0812">Transmembrane</keyword>
<feature type="transmembrane region" description="Helical" evidence="7">
    <location>
        <begin position="127"/>
        <end position="144"/>
    </location>
</feature>
<comment type="caution">
    <text evidence="9">The sequence shown here is derived from an EMBL/GenBank/DDBJ whole genome shotgun (WGS) entry which is preliminary data.</text>
</comment>
<dbReference type="PANTHER" id="PTHR32322:SF9">
    <property type="entry name" value="AMINO-ACID METABOLITE EFFLUX PUMP-RELATED"/>
    <property type="match status" value="1"/>
</dbReference>
<sequence length="328" mass="33527">MSRRPPTWVLAYLVLAVVWGCSFAFVQVGLRSLTPVQVAFGRLFLGALALLLLSAVLRQRLPRRRRTWGHLLVVGAVLNAVPFTLFAVGQQHVSSILAGIINAATPLTTLAVILAAYPEEQPTRRRVLGLLMGFLGVAVVLGVWEGFAAGQWSGVLACLGAVTCYGIGLPYSRRHLTGSGEGPVALATGQVSMGCLLMVPVLLVAGVAPHAPVTATVVWAMVALGAVGSGFAFVLNFHVIKQAGPSTASTVTYLTPLVAAVVGIAVLGEGISWHEPVGGLIVLAGVAVAQSRRAVASVAAIPAAPAPPAPAGPGPAARPAARAPGPGR</sequence>
<evidence type="ECO:0000256" key="7">
    <source>
        <dbReference type="SAM" id="Phobius"/>
    </source>
</evidence>
<evidence type="ECO:0000256" key="2">
    <source>
        <dbReference type="ARBA" id="ARBA00007362"/>
    </source>
</evidence>
<evidence type="ECO:0000313" key="9">
    <source>
        <dbReference type="EMBL" id="MBO1752598.1"/>
    </source>
</evidence>
<feature type="transmembrane region" description="Helical" evidence="7">
    <location>
        <begin position="95"/>
        <end position="115"/>
    </location>
</feature>
<feature type="domain" description="EamA" evidence="8">
    <location>
        <begin position="8"/>
        <end position="141"/>
    </location>
</feature>
<dbReference type="Proteomes" id="UP000664209">
    <property type="component" value="Unassembled WGS sequence"/>
</dbReference>
<dbReference type="Gene3D" id="1.10.3730.20">
    <property type="match status" value="1"/>
</dbReference>
<feature type="transmembrane region" description="Helical" evidence="7">
    <location>
        <begin position="251"/>
        <end position="273"/>
    </location>
</feature>